<accession>A0AAV9N0E0</accession>
<keyword evidence="4" id="KW-0862">Zinc</keyword>
<reference evidence="7 8" key="1">
    <citation type="submission" date="2023-08" db="EMBL/GenBank/DDBJ databases">
        <title>Black Yeasts Isolated from many extreme environments.</title>
        <authorList>
            <person name="Coleine C."/>
            <person name="Stajich J.E."/>
            <person name="Selbmann L."/>
        </authorList>
    </citation>
    <scope>NUCLEOTIDE SEQUENCE [LARGE SCALE GENOMIC DNA]</scope>
    <source>
        <strain evidence="7 8">CCFEE 5792</strain>
    </source>
</reference>
<dbReference type="PANTHER" id="PTHR30096">
    <property type="entry name" value="4,5-DOPA DIOXYGENASE EXTRADIOL-LIKE PROTEIN"/>
    <property type="match status" value="1"/>
</dbReference>
<evidence type="ECO:0000313" key="8">
    <source>
        <dbReference type="Proteomes" id="UP001358417"/>
    </source>
</evidence>
<protein>
    <recommendedName>
        <fullName evidence="6">Extradiol ring-cleavage dioxygenase class III enzyme subunit B domain-containing protein</fullName>
    </recommendedName>
</protein>
<name>A0AAV9N0E0_9EURO</name>
<evidence type="ECO:0000256" key="2">
    <source>
        <dbReference type="ARBA" id="ARBA00007581"/>
    </source>
</evidence>
<dbReference type="InterPro" id="IPR014436">
    <property type="entry name" value="Extradiol_dOase_DODA"/>
</dbReference>
<keyword evidence="8" id="KW-1185">Reference proteome</keyword>
<dbReference type="Gene3D" id="3.40.830.10">
    <property type="entry name" value="LigB-like"/>
    <property type="match status" value="1"/>
</dbReference>
<sequence length="297" mass="32968">MGLTPVHFFSHGSTRMLSADTTSGKYWTKCGQEALENKVKGIIIIGAHWECLGDGIQVAINPNPHKTPCPFSNQADWVDWKPNPDIDGANRCIKLLAAAGYSVSGNSTTPWHHDVFMILIRMFPDNATCPPTVILSSNARYDPHYHMKMGTTLRKLRHEGYLFIGTGGAVHNLYRNTWSNMLRYRESLGQEKPPEEWALEFRQATEDAITKNSGPALRAALVRLMKHPAYRDAHATDEHFIPALFCAGAAGDWEDVGGKNVLGAESWELTNMCNSQYTLGAYVYTRQQGEVSVSTGV</sequence>
<dbReference type="GeneID" id="89974725"/>
<keyword evidence="5" id="KW-0560">Oxidoreductase</keyword>
<dbReference type="InterPro" id="IPR004183">
    <property type="entry name" value="Xdiol_dOase_suB"/>
</dbReference>
<gene>
    <name evidence="7" type="ORF">LTR84_006553</name>
</gene>
<keyword evidence="3" id="KW-0479">Metal-binding</keyword>
<dbReference type="GO" id="GO:0008198">
    <property type="term" value="F:ferrous iron binding"/>
    <property type="evidence" value="ECO:0007669"/>
    <property type="project" value="InterPro"/>
</dbReference>
<dbReference type="AlphaFoldDB" id="A0AAV9N0E0"/>
<feature type="domain" description="Extradiol ring-cleavage dioxygenase class III enzyme subunit B" evidence="6">
    <location>
        <begin position="7"/>
        <end position="267"/>
    </location>
</feature>
<dbReference type="GO" id="GO:0008270">
    <property type="term" value="F:zinc ion binding"/>
    <property type="evidence" value="ECO:0007669"/>
    <property type="project" value="InterPro"/>
</dbReference>
<dbReference type="CDD" id="cd07363">
    <property type="entry name" value="45_DOPA_Dioxygenase"/>
    <property type="match status" value="1"/>
</dbReference>
<evidence type="ECO:0000259" key="6">
    <source>
        <dbReference type="Pfam" id="PF02900"/>
    </source>
</evidence>
<evidence type="ECO:0000256" key="1">
    <source>
        <dbReference type="ARBA" id="ARBA00001947"/>
    </source>
</evidence>
<organism evidence="7 8">
    <name type="scientific">Exophiala bonariae</name>
    <dbReference type="NCBI Taxonomy" id="1690606"/>
    <lineage>
        <taxon>Eukaryota</taxon>
        <taxon>Fungi</taxon>
        <taxon>Dikarya</taxon>
        <taxon>Ascomycota</taxon>
        <taxon>Pezizomycotina</taxon>
        <taxon>Eurotiomycetes</taxon>
        <taxon>Chaetothyriomycetidae</taxon>
        <taxon>Chaetothyriales</taxon>
        <taxon>Herpotrichiellaceae</taxon>
        <taxon>Exophiala</taxon>
    </lineage>
</organism>
<evidence type="ECO:0000256" key="5">
    <source>
        <dbReference type="ARBA" id="ARBA00023002"/>
    </source>
</evidence>
<dbReference type="SUPFAM" id="SSF53213">
    <property type="entry name" value="LigB-like"/>
    <property type="match status" value="1"/>
</dbReference>
<dbReference type="PIRSF" id="PIRSF006157">
    <property type="entry name" value="Doxgns_DODA"/>
    <property type="match status" value="1"/>
</dbReference>
<evidence type="ECO:0000256" key="3">
    <source>
        <dbReference type="ARBA" id="ARBA00022723"/>
    </source>
</evidence>
<comment type="caution">
    <text evidence="7">The sequence shown here is derived from an EMBL/GenBank/DDBJ whole genome shotgun (WGS) entry which is preliminary data.</text>
</comment>
<proteinExistence type="inferred from homology"/>
<comment type="cofactor">
    <cofactor evidence="1">
        <name>Zn(2+)</name>
        <dbReference type="ChEBI" id="CHEBI:29105"/>
    </cofactor>
</comment>
<dbReference type="EMBL" id="JAVRRD010000025">
    <property type="protein sequence ID" value="KAK5047457.1"/>
    <property type="molecule type" value="Genomic_DNA"/>
</dbReference>
<comment type="similarity">
    <text evidence="2">Belongs to the DODA-type extradiol aromatic ring-opening dioxygenase family.</text>
</comment>
<evidence type="ECO:0000313" key="7">
    <source>
        <dbReference type="EMBL" id="KAK5047457.1"/>
    </source>
</evidence>
<dbReference type="Proteomes" id="UP001358417">
    <property type="component" value="Unassembled WGS sequence"/>
</dbReference>
<evidence type="ECO:0000256" key="4">
    <source>
        <dbReference type="ARBA" id="ARBA00022833"/>
    </source>
</evidence>
<dbReference type="GO" id="GO:0016702">
    <property type="term" value="F:oxidoreductase activity, acting on single donors with incorporation of molecular oxygen, incorporation of two atoms of oxygen"/>
    <property type="evidence" value="ECO:0007669"/>
    <property type="project" value="UniProtKB-ARBA"/>
</dbReference>
<dbReference type="Pfam" id="PF02900">
    <property type="entry name" value="LigB"/>
    <property type="match status" value="1"/>
</dbReference>
<dbReference type="RefSeq" id="XP_064703001.1">
    <property type="nucleotide sequence ID" value="XM_064850114.1"/>
</dbReference>
<dbReference type="PANTHER" id="PTHR30096:SF1">
    <property type="entry name" value="AROMATIC RING-OPENING DIOXYGENASE FAMILY PROTEIN (AFU_ORTHOLOGUE AFUA_7G00640)"/>
    <property type="match status" value="1"/>
</dbReference>